<dbReference type="Proteomes" id="UP000467841">
    <property type="component" value="Unassembled WGS sequence"/>
</dbReference>
<feature type="region of interest" description="Disordered" evidence="1">
    <location>
        <begin position="1"/>
        <end position="23"/>
    </location>
</feature>
<keyword evidence="3" id="KW-1185">Reference proteome</keyword>
<proteinExistence type="predicted"/>
<evidence type="ECO:0008006" key="4">
    <source>
        <dbReference type="Google" id="ProtNLM"/>
    </source>
</evidence>
<dbReference type="AlphaFoldDB" id="A0A6D2I1U3"/>
<reference evidence="2" key="1">
    <citation type="submission" date="2020-01" db="EMBL/GenBank/DDBJ databases">
        <authorList>
            <person name="Mishra B."/>
        </authorList>
    </citation>
    <scope>NUCLEOTIDE SEQUENCE [LARGE SCALE GENOMIC DNA]</scope>
</reference>
<name>A0A6D2I1U3_9BRAS</name>
<comment type="caution">
    <text evidence="2">The sequence shown here is derived from an EMBL/GenBank/DDBJ whole genome shotgun (WGS) entry which is preliminary data.</text>
</comment>
<accession>A0A6D2I1U3</accession>
<gene>
    <name evidence="2" type="ORF">MERR_LOCUS7358</name>
</gene>
<feature type="compositionally biased region" description="Polar residues" evidence="1">
    <location>
        <begin position="1"/>
        <end position="11"/>
    </location>
</feature>
<dbReference type="OrthoDB" id="1752139at2759"/>
<protein>
    <recommendedName>
        <fullName evidence="4">Retrotransposon gag domain-containing protein</fullName>
    </recommendedName>
</protein>
<evidence type="ECO:0000256" key="1">
    <source>
        <dbReference type="SAM" id="MobiDB-lite"/>
    </source>
</evidence>
<evidence type="ECO:0000313" key="3">
    <source>
        <dbReference type="Proteomes" id="UP000467841"/>
    </source>
</evidence>
<dbReference type="EMBL" id="CACVBM020000521">
    <property type="protein sequence ID" value="CAA7020123.1"/>
    <property type="molecule type" value="Genomic_DNA"/>
</dbReference>
<organism evidence="2 3">
    <name type="scientific">Microthlaspi erraticum</name>
    <dbReference type="NCBI Taxonomy" id="1685480"/>
    <lineage>
        <taxon>Eukaryota</taxon>
        <taxon>Viridiplantae</taxon>
        <taxon>Streptophyta</taxon>
        <taxon>Embryophyta</taxon>
        <taxon>Tracheophyta</taxon>
        <taxon>Spermatophyta</taxon>
        <taxon>Magnoliopsida</taxon>
        <taxon>eudicotyledons</taxon>
        <taxon>Gunneridae</taxon>
        <taxon>Pentapetalae</taxon>
        <taxon>rosids</taxon>
        <taxon>malvids</taxon>
        <taxon>Brassicales</taxon>
        <taxon>Brassicaceae</taxon>
        <taxon>Coluteocarpeae</taxon>
        <taxon>Microthlaspi</taxon>
    </lineage>
</organism>
<evidence type="ECO:0000313" key="2">
    <source>
        <dbReference type="EMBL" id="CAA7020123.1"/>
    </source>
</evidence>
<sequence>MNLNTEANGINASGDRTIGASDPELEFSRKRQKIAHLESRVQHMTRPALDIEIEKFVADTSKHPFTPRIADVRLRARVEMNLHEFAGYGNPKQWLILFHELMRREQFDSLEEKDAHYCQAFVQHLSKGALKWYYNLPVGSINSYNELLVAFVKHYSIFMV</sequence>